<name>A0A0E9PNH0_ANGAN</name>
<dbReference type="AlphaFoldDB" id="A0A0E9PNH0"/>
<proteinExistence type="predicted"/>
<organism evidence="1">
    <name type="scientific">Anguilla anguilla</name>
    <name type="common">European freshwater eel</name>
    <name type="synonym">Muraena anguilla</name>
    <dbReference type="NCBI Taxonomy" id="7936"/>
    <lineage>
        <taxon>Eukaryota</taxon>
        <taxon>Metazoa</taxon>
        <taxon>Chordata</taxon>
        <taxon>Craniata</taxon>
        <taxon>Vertebrata</taxon>
        <taxon>Euteleostomi</taxon>
        <taxon>Actinopterygii</taxon>
        <taxon>Neopterygii</taxon>
        <taxon>Teleostei</taxon>
        <taxon>Anguilliformes</taxon>
        <taxon>Anguillidae</taxon>
        <taxon>Anguilla</taxon>
    </lineage>
</organism>
<evidence type="ECO:0000313" key="1">
    <source>
        <dbReference type="EMBL" id="JAH06196.1"/>
    </source>
</evidence>
<reference evidence="1" key="1">
    <citation type="submission" date="2014-11" db="EMBL/GenBank/DDBJ databases">
        <authorList>
            <person name="Amaro Gonzalez C."/>
        </authorList>
    </citation>
    <scope>NUCLEOTIDE SEQUENCE</scope>
</reference>
<accession>A0A0E9PNH0</accession>
<protein>
    <submittedName>
        <fullName evidence="1">Uncharacterized protein</fullName>
    </submittedName>
</protein>
<reference evidence="1" key="2">
    <citation type="journal article" date="2015" name="Fish Shellfish Immunol.">
        <title>Early steps in the European eel (Anguilla anguilla)-Vibrio vulnificus interaction in the gills: Role of the RtxA13 toxin.</title>
        <authorList>
            <person name="Callol A."/>
            <person name="Pajuelo D."/>
            <person name="Ebbesson L."/>
            <person name="Teles M."/>
            <person name="MacKenzie S."/>
            <person name="Amaro C."/>
        </authorList>
    </citation>
    <scope>NUCLEOTIDE SEQUENCE</scope>
</reference>
<sequence length="24" mass="2931">MRKQRTYMHIILYIIHTCSPPLNT</sequence>
<dbReference type="EMBL" id="GBXM01102381">
    <property type="protein sequence ID" value="JAH06196.1"/>
    <property type="molecule type" value="Transcribed_RNA"/>
</dbReference>